<reference evidence="2 3" key="1">
    <citation type="submission" date="2019-02" db="EMBL/GenBank/DDBJ databases">
        <title>Genome sequencing of the rare red list fungi Dentipellis fragilis.</title>
        <authorList>
            <person name="Buettner E."/>
            <person name="Kellner H."/>
        </authorList>
    </citation>
    <scope>NUCLEOTIDE SEQUENCE [LARGE SCALE GENOMIC DNA]</scope>
    <source>
        <strain evidence="2 3">DSM 105465</strain>
    </source>
</reference>
<evidence type="ECO:0000313" key="2">
    <source>
        <dbReference type="EMBL" id="TFY61685.1"/>
    </source>
</evidence>
<proteinExistence type="predicted"/>
<feature type="region of interest" description="Disordered" evidence="1">
    <location>
        <begin position="1"/>
        <end position="38"/>
    </location>
</feature>
<feature type="compositionally biased region" description="Acidic residues" evidence="1">
    <location>
        <begin position="486"/>
        <end position="513"/>
    </location>
</feature>
<keyword evidence="3" id="KW-1185">Reference proteome</keyword>
<name>A0A4Y9YH56_9AGAM</name>
<feature type="compositionally biased region" description="Basic and acidic residues" evidence="1">
    <location>
        <begin position="414"/>
        <end position="435"/>
    </location>
</feature>
<feature type="region of interest" description="Disordered" evidence="1">
    <location>
        <begin position="362"/>
        <end position="396"/>
    </location>
</feature>
<organism evidence="2 3">
    <name type="scientific">Dentipellis fragilis</name>
    <dbReference type="NCBI Taxonomy" id="205917"/>
    <lineage>
        <taxon>Eukaryota</taxon>
        <taxon>Fungi</taxon>
        <taxon>Dikarya</taxon>
        <taxon>Basidiomycota</taxon>
        <taxon>Agaricomycotina</taxon>
        <taxon>Agaricomycetes</taxon>
        <taxon>Russulales</taxon>
        <taxon>Hericiaceae</taxon>
        <taxon>Dentipellis</taxon>
    </lineage>
</organism>
<gene>
    <name evidence="2" type="ORF">EVG20_g6968</name>
</gene>
<dbReference type="Proteomes" id="UP000298327">
    <property type="component" value="Unassembled WGS sequence"/>
</dbReference>
<dbReference type="OrthoDB" id="21470at2759"/>
<feature type="compositionally biased region" description="Polar residues" evidence="1">
    <location>
        <begin position="77"/>
        <end position="88"/>
    </location>
</feature>
<comment type="caution">
    <text evidence="2">The sequence shown here is derived from an EMBL/GenBank/DDBJ whole genome shotgun (WGS) entry which is preliminary data.</text>
</comment>
<feature type="compositionally biased region" description="Acidic residues" evidence="1">
    <location>
        <begin position="437"/>
        <end position="452"/>
    </location>
</feature>
<feature type="non-terminal residue" evidence="2">
    <location>
        <position position="668"/>
    </location>
</feature>
<accession>A0A4Y9YH56</accession>
<dbReference type="AlphaFoldDB" id="A0A4Y9YH56"/>
<feature type="compositionally biased region" description="Acidic residues" evidence="1">
    <location>
        <begin position="530"/>
        <end position="550"/>
    </location>
</feature>
<protein>
    <submittedName>
        <fullName evidence="2">Uncharacterized protein</fullName>
    </submittedName>
</protein>
<evidence type="ECO:0000313" key="3">
    <source>
        <dbReference type="Proteomes" id="UP000298327"/>
    </source>
</evidence>
<dbReference type="EMBL" id="SEOQ01000497">
    <property type="protein sequence ID" value="TFY61685.1"/>
    <property type="molecule type" value="Genomic_DNA"/>
</dbReference>
<sequence>MPRGNGIFNEPRGRGGRGRGGRGRGFKQGRGRGRGRGLGYIPYDDLDFLVDVPPNQYNSRGVDSPRGRGGRGRGTPFNRSNYNSGASTPTRGGAPLRGRGGGPGSENLGPKDRERQKILAKKLRSSTAPLSQLLYEDRPLLRPVIFVRSQATPTLFTEEEEIFKPVVEEAGTEDKSHVPTADRVFEVFHHVDGGNPPEEDPLTSQLPSDIEGLEEIDFADMGRVREEVDAHAASTEYITAIQEKQSQGDADVTIVEEKFTGFYIDKKPAAVTESTVAEDEVIVDRVGEDALLGEQHPMDEDDEVIVYVAPHPRNGRATPAPAPPTSAPLASTSYTPLPDIEMTLRSPSPSAVPAPTFTDIQFSTLGSTPPRAVRRQYAGQPRSLRKRMHQGRIERQREQRHAMFGSFGAIMSEAHLRDEAPERDPREEEAEKGGDEGGGEDDGGMVEDEELGIDAMKAFVQGMGPTGSRHVTMDDIEVEERVRKEDEDDEDEVQGSDSEGSDSSEDEDGEAEEIFFHEEKMLVAEAGGSAEEDEVSGEEDEEDEVSSDEDQSPKSSFEARLKRIRQRTAGKTTQQMLDEQLTEEDEVGNFRLAQKWEDDDDGGDNGLVANVQAMLDENSDILHGRDRKARKKIFKAIRDGDFDDDEFDFAAMKPARRKKDAYIPPDLR</sequence>
<feature type="region of interest" description="Disordered" evidence="1">
    <location>
        <begin position="411"/>
        <end position="585"/>
    </location>
</feature>
<dbReference type="STRING" id="205917.A0A4Y9YH56"/>
<feature type="region of interest" description="Disordered" evidence="1">
    <location>
        <begin position="51"/>
        <end position="112"/>
    </location>
</feature>
<evidence type="ECO:0000256" key="1">
    <source>
        <dbReference type="SAM" id="MobiDB-lite"/>
    </source>
</evidence>
<feature type="compositionally biased region" description="Basic residues" evidence="1">
    <location>
        <begin position="14"/>
        <end position="35"/>
    </location>
</feature>